<keyword evidence="3" id="KW-1185">Reference proteome</keyword>
<feature type="compositionally biased region" description="Low complexity" evidence="1">
    <location>
        <begin position="44"/>
        <end position="59"/>
    </location>
</feature>
<dbReference type="RefSeq" id="WP_007130275.1">
    <property type="nucleotide sequence ID" value="NZ_BOSA01000016.1"/>
</dbReference>
<feature type="region of interest" description="Disordered" evidence="1">
    <location>
        <begin position="1"/>
        <end position="59"/>
    </location>
</feature>
<name>A0ABS4FFI5_9BACL</name>
<reference evidence="2 3" key="1">
    <citation type="submission" date="2021-03" db="EMBL/GenBank/DDBJ databases">
        <title>Genomic Encyclopedia of Type Strains, Phase IV (KMG-IV): sequencing the most valuable type-strain genomes for metagenomic binning, comparative biology and taxonomic classification.</title>
        <authorList>
            <person name="Goeker M."/>
        </authorList>
    </citation>
    <scope>NUCLEOTIDE SEQUENCE [LARGE SCALE GENOMIC DNA]</scope>
    <source>
        <strain evidence="2 3">DSM 15596</strain>
    </source>
</reference>
<evidence type="ECO:0008006" key="4">
    <source>
        <dbReference type="Google" id="ProtNLM"/>
    </source>
</evidence>
<evidence type="ECO:0000256" key="1">
    <source>
        <dbReference type="SAM" id="MobiDB-lite"/>
    </source>
</evidence>
<comment type="caution">
    <text evidence="2">The sequence shown here is derived from an EMBL/GenBank/DDBJ whole genome shotgun (WGS) entry which is preliminary data.</text>
</comment>
<feature type="compositionally biased region" description="Polar residues" evidence="1">
    <location>
        <begin position="1"/>
        <end position="12"/>
    </location>
</feature>
<gene>
    <name evidence="2" type="ORF">J2Z18_004123</name>
</gene>
<proteinExistence type="predicted"/>
<accession>A0ABS4FFI5</accession>
<protein>
    <recommendedName>
        <fullName evidence="4">YfhD family protein</fullName>
    </recommendedName>
</protein>
<evidence type="ECO:0000313" key="3">
    <source>
        <dbReference type="Proteomes" id="UP000706926"/>
    </source>
</evidence>
<organism evidence="2 3">
    <name type="scientific">Paenibacillus lactis</name>
    <dbReference type="NCBI Taxonomy" id="228574"/>
    <lineage>
        <taxon>Bacteria</taxon>
        <taxon>Bacillati</taxon>
        <taxon>Bacillota</taxon>
        <taxon>Bacilli</taxon>
        <taxon>Bacillales</taxon>
        <taxon>Paenibacillaceae</taxon>
        <taxon>Paenibacillus</taxon>
    </lineage>
</organism>
<sequence length="59" mass="6520">MSETNHNGNQPTKAEVQRTELNKMPVPGDFETGISEEEVTEAFNQQQQPSAGQQSDNQS</sequence>
<dbReference type="Proteomes" id="UP000706926">
    <property type="component" value="Unassembled WGS sequence"/>
</dbReference>
<evidence type="ECO:0000313" key="2">
    <source>
        <dbReference type="EMBL" id="MBP1895014.1"/>
    </source>
</evidence>
<dbReference type="EMBL" id="JAGGKI010000011">
    <property type="protein sequence ID" value="MBP1895014.1"/>
    <property type="molecule type" value="Genomic_DNA"/>
</dbReference>
<dbReference type="GeneID" id="95406041"/>